<evidence type="ECO:0000313" key="3">
    <source>
        <dbReference type="Proteomes" id="UP000273405"/>
    </source>
</evidence>
<dbReference type="EMBL" id="RAWG01000100">
    <property type="protein sequence ID" value="RKH41791.1"/>
    <property type="molecule type" value="Genomic_DNA"/>
</dbReference>
<organism evidence="2 3">
    <name type="scientific">Corallococcus sicarius</name>
    <dbReference type="NCBI Taxonomy" id="2316726"/>
    <lineage>
        <taxon>Bacteria</taxon>
        <taxon>Pseudomonadati</taxon>
        <taxon>Myxococcota</taxon>
        <taxon>Myxococcia</taxon>
        <taxon>Myxococcales</taxon>
        <taxon>Cystobacterineae</taxon>
        <taxon>Myxococcaceae</taxon>
        <taxon>Corallococcus</taxon>
    </lineage>
</organism>
<feature type="signal peptide" evidence="1">
    <location>
        <begin position="1"/>
        <end position="24"/>
    </location>
</feature>
<keyword evidence="3" id="KW-1185">Reference proteome</keyword>
<dbReference type="RefSeq" id="WP_120626411.1">
    <property type="nucleotide sequence ID" value="NZ_RAWG01000100.1"/>
</dbReference>
<evidence type="ECO:0000313" key="2">
    <source>
        <dbReference type="EMBL" id="RKH41791.1"/>
    </source>
</evidence>
<evidence type="ECO:0000256" key="1">
    <source>
        <dbReference type="SAM" id="SignalP"/>
    </source>
</evidence>
<dbReference type="AlphaFoldDB" id="A0A3A8NHY7"/>
<protein>
    <recommendedName>
        <fullName evidence="4">Lipoprotein</fullName>
    </recommendedName>
</protein>
<name>A0A3A8NHY7_9BACT</name>
<reference evidence="3" key="1">
    <citation type="submission" date="2018-09" db="EMBL/GenBank/DDBJ databases">
        <authorList>
            <person name="Livingstone P.G."/>
            <person name="Whitworth D.E."/>
        </authorList>
    </citation>
    <scope>NUCLEOTIDE SEQUENCE [LARGE SCALE GENOMIC DNA]</scope>
    <source>
        <strain evidence="3">CA040B</strain>
    </source>
</reference>
<proteinExistence type="predicted"/>
<dbReference type="Proteomes" id="UP000273405">
    <property type="component" value="Unassembled WGS sequence"/>
</dbReference>
<sequence length="175" mass="17722">MNSGRFIPLAAVTTALVSSTVLLLAPACGDGGAVPDCGEECAPVEGLYPLAFQGDAGLPPECVNLDVPPLPQGQALTLVRDGGTLTGTLDGVAFKGQVYATGDLSLKATPLPRADGGLTTFLSLTASFTGGPADSGVDGGISGRLSGNFTGNYSRLDGNTSQRCFVTRPFTATRR</sequence>
<feature type="chain" id="PRO_5017325636" description="Lipoprotein" evidence="1">
    <location>
        <begin position="25"/>
        <end position="175"/>
    </location>
</feature>
<evidence type="ECO:0008006" key="4">
    <source>
        <dbReference type="Google" id="ProtNLM"/>
    </source>
</evidence>
<dbReference type="OrthoDB" id="5382704at2"/>
<comment type="caution">
    <text evidence="2">The sequence shown here is derived from an EMBL/GenBank/DDBJ whole genome shotgun (WGS) entry which is preliminary data.</text>
</comment>
<gene>
    <name evidence="2" type="ORF">D7X12_17510</name>
</gene>
<accession>A0A3A8NHY7</accession>
<keyword evidence="1" id="KW-0732">Signal</keyword>